<dbReference type="GO" id="GO:0051537">
    <property type="term" value="F:2 iron, 2 sulfur cluster binding"/>
    <property type="evidence" value="ECO:0007669"/>
    <property type="project" value="UniProtKB-KW"/>
</dbReference>
<dbReference type="PROSITE" id="PS01099">
    <property type="entry name" value="COMPLEX1_24K"/>
    <property type="match status" value="1"/>
</dbReference>
<comment type="caution">
    <text evidence="8">The sequence shown here is derived from an EMBL/GenBank/DDBJ whole genome shotgun (WGS) entry which is preliminary data.</text>
</comment>
<dbReference type="PANTHER" id="PTHR43342:SF1">
    <property type="entry name" value="BIFURCATING [FEFE] HYDROGENASE GAMMA SUBUNIT"/>
    <property type="match status" value="1"/>
</dbReference>
<dbReference type="PANTHER" id="PTHR43342">
    <property type="entry name" value="NADH-QUINONE OXIDOREDUCTASE, E SUBUNIT"/>
    <property type="match status" value="1"/>
</dbReference>
<keyword evidence="3 7" id="KW-0479">Metal-binding</keyword>
<proteinExistence type="inferred from homology"/>
<comment type="similarity">
    <text evidence="1">Belongs to the complex I 24 kDa subunit family.</text>
</comment>
<feature type="binding site" evidence="7">
    <location>
        <position position="139"/>
    </location>
    <ligand>
        <name>[2Fe-2S] cluster</name>
        <dbReference type="ChEBI" id="CHEBI:190135"/>
    </ligand>
</feature>
<keyword evidence="4 7" id="KW-0408">Iron</keyword>
<dbReference type="AlphaFoldDB" id="A0A931I3L0"/>
<dbReference type="GO" id="GO:0046872">
    <property type="term" value="F:metal ion binding"/>
    <property type="evidence" value="ECO:0007669"/>
    <property type="project" value="UniProtKB-KW"/>
</dbReference>
<evidence type="ECO:0000256" key="4">
    <source>
        <dbReference type="ARBA" id="ARBA00023004"/>
    </source>
</evidence>
<dbReference type="Pfam" id="PF01257">
    <property type="entry name" value="2Fe-2S_thioredx"/>
    <property type="match status" value="1"/>
</dbReference>
<gene>
    <name evidence="8" type="ORF">I5731_10445</name>
</gene>
<comment type="cofactor">
    <cofactor evidence="6">
        <name>[2Fe-2S] cluster</name>
        <dbReference type="ChEBI" id="CHEBI:190135"/>
    </cofactor>
</comment>
<evidence type="ECO:0000256" key="7">
    <source>
        <dbReference type="PIRSR" id="PIRSR000216-1"/>
    </source>
</evidence>
<dbReference type="InterPro" id="IPR036249">
    <property type="entry name" value="Thioredoxin-like_sf"/>
</dbReference>
<feature type="binding site" evidence="7">
    <location>
        <position position="94"/>
    </location>
    <ligand>
        <name>[2Fe-2S] cluster</name>
        <dbReference type="ChEBI" id="CHEBI:190135"/>
    </ligand>
</feature>
<dbReference type="Proteomes" id="UP000631694">
    <property type="component" value="Unassembled WGS sequence"/>
</dbReference>
<keyword evidence="2 7" id="KW-0001">2Fe-2S</keyword>
<dbReference type="RefSeq" id="WP_197311329.1">
    <property type="nucleotide sequence ID" value="NZ_JADZLT010000050.1"/>
</dbReference>
<protein>
    <submittedName>
        <fullName evidence="8">Formate dehydrogenase subunit gamma</fullName>
    </submittedName>
</protein>
<evidence type="ECO:0000256" key="6">
    <source>
        <dbReference type="ARBA" id="ARBA00034078"/>
    </source>
</evidence>
<dbReference type="PIRSF" id="PIRSF000216">
    <property type="entry name" value="NADH_DH_24kDa"/>
    <property type="match status" value="1"/>
</dbReference>
<organism evidence="8 9">
    <name type="scientific">Methylobrevis albus</name>
    <dbReference type="NCBI Taxonomy" id="2793297"/>
    <lineage>
        <taxon>Bacteria</taxon>
        <taxon>Pseudomonadati</taxon>
        <taxon>Pseudomonadota</taxon>
        <taxon>Alphaproteobacteria</taxon>
        <taxon>Hyphomicrobiales</taxon>
        <taxon>Pleomorphomonadaceae</taxon>
        <taxon>Methylobrevis</taxon>
    </lineage>
</organism>
<dbReference type="EMBL" id="JADZLT010000050">
    <property type="protein sequence ID" value="MBH0238243.1"/>
    <property type="molecule type" value="Genomic_DNA"/>
</dbReference>
<evidence type="ECO:0000313" key="9">
    <source>
        <dbReference type="Proteomes" id="UP000631694"/>
    </source>
</evidence>
<dbReference type="SUPFAM" id="SSF52833">
    <property type="entry name" value="Thioredoxin-like"/>
    <property type="match status" value="1"/>
</dbReference>
<evidence type="ECO:0000256" key="5">
    <source>
        <dbReference type="ARBA" id="ARBA00023014"/>
    </source>
</evidence>
<feature type="binding site" evidence="7">
    <location>
        <position position="99"/>
    </location>
    <ligand>
        <name>[2Fe-2S] cluster</name>
        <dbReference type="ChEBI" id="CHEBI:190135"/>
    </ligand>
</feature>
<evidence type="ECO:0000256" key="1">
    <source>
        <dbReference type="ARBA" id="ARBA00010643"/>
    </source>
</evidence>
<dbReference type="InterPro" id="IPR028431">
    <property type="entry name" value="NADP_DH_HndA-like"/>
</dbReference>
<name>A0A931I3L0_9HYPH</name>
<dbReference type="GO" id="GO:0016491">
    <property type="term" value="F:oxidoreductase activity"/>
    <property type="evidence" value="ECO:0007669"/>
    <property type="project" value="InterPro"/>
</dbReference>
<keyword evidence="9" id="KW-1185">Reference proteome</keyword>
<dbReference type="NCBIfam" id="NF004638">
    <property type="entry name" value="PRK05988.1"/>
    <property type="match status" value="1"/>
</dbReference>
<feature type="binding site" evidence="7">
    <location>
        <position position="135"/>
    </location>
    <ligand>
        <name>[2Fe-2S] cluster</name>
        <dbReference type="ChEBI" id="CHEBI:190135"/>
    </ligand>
</feature>
<dbReference type="Gene3D" id="3.40.30.10">
    <property type="entry name" value="Glutaredoxin"/>
    <property type="match status" value="1"/>
</dbReference>
<evidence type="ECO:0000313" key="8">
    <source>
        <dbReference type="EMBL" id="MBH0238243.1"/>
    </source>
</evidence>
<keyword evidence="5 7" id="KW-0411">Iron-sulfur</keyword>
<dbReference type="CDD" id="cd03081">
    <property type="entry name" value="TRX_Fd_NuoE_FDH_gamma"/>
    <property type="match status" value="1"/>
</dbReference>
<sequence>MIGITKKWEASALSRHETFSAARTRDIVSAHLDLEGPLLPILHAVQEAFGFVPEAAVPVIAEELNLSRAEVHGVVTFYHDFHRAPQGRHVLKLCQAEACQSLGCRELTAQAERALGVGIGETSPDGRVTLEAIYCLGLCATGPAAMIDGRLVGRLTPAKIDGLCAEVDR</sequence>
<evidence type="ECO:0000256" key="2">
    <source>
        <dbReference type="ARBA" id="ARBA00022714"/>
    </source>
</evidence>
<reference evidence="8" key="1">
    <citation type="submission" date="2020-12" db="EMBL/GenBank/DDBJ databases">
        <title>Methylobrevis albus sp. nov., isolated from fresh water lack sediment.</title>
        <authorList>
            <person name="Zou Q."/>
        </authorList>
    </citation>
    <scope>NUCLEOTIDE SEQUENCE</scope>
    <source>
        <strain evidence="8">L22</strain>
    </source>
</reference>
<comment type="cofactor">
    <cofactor evidence="7">
        <name>[2Fe-2S] cluster</name>
        <dbReference type="ChEBI" id="CHEBI:190135"/>
    </cofactor>
    <text evidence="7">Binds 1 [2Fe-2S] cluster.</text>
</comment>
<dbReference type="InterPro" id="IPR002023">
    <property type="entry name" value="NuoE-like"/>
</dbReference>
<dbReference type="InterPro" id="IPR041921">
    <property type="entry name" value="NuoE_N"/>
</dbReference>
<accession>A0A931I3L0</accession>
<dbReference type="Gene3D" id="1.10.10.1590">
    <property type="entry name" value="NADH-quinone oxidoreductase subunit E"/>
    <property type="match status" value="1"/>
</dbReference>
<evidence type="ECO:0000256" key="3">
    <source>
        <dbReference type="ARBA" id="ARBA00022723"/>
    </source>
</evidence>